<feature type="compositionally biased region" description="Acidic residues" evidence="1">
    <location>
        <begin position="1"/>
        <end position="11"/>
    </location>
</feature>
<reference evidence="2" key="1">
    <citation type="submission" date="2021-01" db="EMBL/GenBank/DDBJ databases">
        <authorList>
            <person name="Corre E."/>
            <person name="Pelletier E."/>
            <person name="Niang G."/>
            <person name="Scheremetjew M."/>
            <person name="Finn R."/>
            <person name="Kale V."/>
            <person name="Holt S."/>
            <person name="Cochrane G."/>
            <person name="Meng A."/>
            <person name="Brown T."/>
            <person name="Cohen L."/>
        </authorList>
    </citation>
    <scope>NUCLEOTIDE SEQUENCE</scope>
    <source>
        <strain evidence="2">CCMP1258.1</strain>
    </source>
</reference>
<organism evidence="2">
    <name type="scientific">Bigelowiella natans</name>
    <name type="common">Pedinomonas minutissima</name>
    <name type="synonym">Chlorarachnion sp. (strain CCMP621)</name>
    <dbReference type="NCBI Taxonomy" id="227086"/>
    <lineage>
        <taxon>Eukaryota</taxon>
        <taxon>Sar</taxon>
        <taxon>Rhizaria</taxon>
        <taxon>Cercozoa</taxon>
        <taxon>Chlorarachniophyceae</taxon>
        <taxon>Bigelowiella</taxon>
    </lineage>
</organism>
<feature type="compositionally biased region" description="Acidic residues" evidence="1">
    <location>
        <begin position="284"/>
        <end position="294"/>
    </location>
</feature>
<name>A0A7S2P678_BIGNA</name>
<evidence type="ECO:0000313" key="2">
    <source>
        <dbReference type="EMBL" id="CAD9580237.1"/>
    </source>
</evidence>
<feature type="region of interest" description="Disordered" evidence="1">
    <location>
        <begin position="88"/>
        <end position="107"/>
    </location>
</feature>
<accession>A0A7S2P678</accession>
<feature type="region of interest" description="Disordered" evidence="1">
    <location>
        <begin position="1"/>
        <end position="58"/>
    </location>
</feature>
<proteinExistence type="predicted"/>
<dbReference type="EMBL" id="HBHA01001591">
    <property type="protein sequence ID" value="CAD9580237.1"/>
    <property type="molecule type" value="Transcribed_RNA"/>
</dbReference>
<gene>
    <name evidence="2" type="ORF">BIGN1055_LOCUS1008</name>
</gene>
<dbReference type="AlphaFoldDB" id="A0A7S2P678"/>
<evidence type="ECO:0000256" key="1">
    <source>
        <dbReference type="SAM" id="MobiDB-lite"/>
    </source>
</evidence>
<protein>
    <submittedName>
        <fullName evidence="2">Uncharacterized protein</fullName>
    </submittedName>
</protein>
<feature type="region of interest" description="Disordered" evidence="1">
    <location>
        <begin position="270"/>
        <end position="294"/>
    </location>
</feature>
<sequence length="408" mass="45026">MHHPDDDDGGGDDVRTTINRNNNNNNSKARILLSPLSSHKGRKKKNGGPTTSLLSSPSLSSLSSAQLLPIMSPSSSLLPVGIHGAKSNITYDSPSPHHRSRDDPRSKSQFFHDLSLKMERKDYSASAFFNSSVTSMHEFVNLLGDGRALSKNVLVTRNFDKLVPERISASRFIDIWLLDENCVKSWNAFEKQALLIVEMAHILLKNKVWGSQCQTRIVMPVKSNTDELELTVSPPSGKSSAVFHSSTPLHESGSVDAKLLKTEVILEEVEPSEGDKMLQHGGDNDDGDDDDEKEPVEAAKSMLEQRLYQARINIDRIMVIPISQEDLLSDSGYSTSSMPPPSKLNRMIRERSASTLLSLLPLPPLPKNLSSASKECDKYYRVLGEISQGLPPVALLSESDDLIMSREI</sequence>